<evidence type="ECO:0000313" key="7">
    <source>
        <dbReference type="EMBL" id="SDC31818.1"/>
    </source>
</evidence>
<dbReference type="InterPro" id="IPR004113">
    <property type="entry name" value="FAD-bd_oxidored_4_C"/>
</dbReference>
<dbReference type="PANTHER" id="PTHR42934">
    <property type="entry name" value="GLYCOLATE OXIDASE SUBUNIT GLCD"/>
    <property type="match status" value="1"/>
</dbReference>
<comment type="cofactor">
    <cofactor evidence="1">
        <name>FAD</name>
        <dbReference type="ChEBI" id="CHEBI:57692"/>
    </cofactor>
</comment>
<dbReference type="InterPro" id="IPR006094">
    <property type="entry name" value="Oxid_FAD_bind_N"/>
</dbReference>
<dbReference type="InterPro" id="IPR051914">
    <property type="entry name" value="FAD-linked_OxidoTrans_Type4"/>
</dbReference>
<dbReference type="Gene3D" id="1.10.45.10">
    <property type="entry name" value="Vanillyl-alcohol Oxidase, Chain A, domain 4"/>
    <property type="match status" value="1"/>
</dbReference>
<keyword evidence="4" id="KW-0274">FAD</keyword>
<dbReference type="RefSeq" id="WP_092128091.1">
    <property type="nucleotide sequence ID" value="NZ_FMYU01000004.1"/>
</dbReference>
<evidence type="ECO:0000256" key="1">
    <source>
        <dbReference type="ARBA" id="ARBA00001974"/>
    </source>
</evidence>
<dbReference type="SUPFAM" id="SSF56176">
    <property type="entry name" value="FAD-binding/transporter-associated domain-like"/>
    <property type="match status" value="1"/>
</dbReference>
<dbReference type="PROSITE" id="PS51387">
    <property type="entry name" value="FAD_PCMH"/>
    <property type="match status" value="1"/>
</dbReference>
<sequence>MKFDYLKDLLGNRFLDEKIDKLQYAYDATQKMYMPDCVVLPKNTEEVSKIVKFANENKIPVVARGCASGFSGGALNIDGGIALSMELMNNIIEIDLDNLIATVEPGVVNYDLQVKLKPFGLFFPPDPSSWKFSSIGGNIAENAGGPKAVKYGVVKDWVLGLEVVLADGSIINIGSKNVKDVAGYNLTQLFVGSEGTLGIITKALLKLHPIAQGSQTLQATFYDMSLAAKTVSDIIKNKIIPSSLEFVDHQAILTVEDALKANLPTDADAILIIEVEGSKFQIKEDVEKIVQICTENGAKVKIAHSIEEEESIWLARRSISPTLKRIADGKLNEDIVVPRSKIAEMIKKTQEIAKKYNVLIVNFGHAGDGNIHTNIMYNTKDKDEEKRAYQAMDEVFDECLKLGGSISGEHGIGITKQDYLERQVGSRTIQLYKQIKYAFDPNNILNPHKMKL</sequence>
<dbReference type="GO" id="GO:0016491">
    <property type="term" value="F:oxidoreductase activity"/>
    <property type="evidence" value="ECO:0007669"/>
    <property type="project" value="UniProtKB-KW"/>
</dbReference>
<evidence type="ECO:0000256" key="2">
    <source>
        <dbReference type="ARBA" id="ARBA00008000"/>
    </source>
</evidence>
<keyword evidence="3" id="KW-0285">Flavoprotein</keyword>
<dbReference type="FunFam" id="1.10.45.10:FF:000001">
    <property type="entry name" value="D-lactate dehydrogenase mitochondrial"/>
    <property type="match status" value="1"/>
</dbReference>
<accession>A0A1G6KLW2</accession>
<dbReference type="PANTHER" id="PTHR42934:SF2">
    <property type="entry name" value="GLYCOLATE OXIDASE SUBUNIT GLCD"/>
    <property type="match status" value="1"/>
</dbReference>
<dbReference type="SUPFAM" id="SSF55103">
    <property type="entry name" value="FAD-linked oxidases, C-terminal domain"/>
    <property type="match status" value="1"/>
</dbReference>
<dbReference type="Gene3D" id="3.30.70.2740">
    <property type="match status" value="1"/>
</dbReference>
<proteinExistence type="inferred from homology"/>
<keyword evidence="5" id="KW-0560">Oxidoreductase</keyword>
<dbReference type="InterPro" id="IPR036318">
    <property type="entry name" value="FAD-bd_PCMH-like_sf"/>
</dbReference>
<organism evidence="7 8">
    <name type="scientific">Desulfurella multipotens</name>
    <dbReference type="NCBI Taxonomy" id="79269"/>
    <lineage>
        <taxon>Bacteria</taxon>
        <taxon>Pseudomonadati</taxon>
        <taxon>Campylobacterota</taxon>
        <taxon>Desulfurellia</taxon>
        <taxon>Desulfurellales</taxon>
        <taxon>Desulfurellaceae</taxon>
        <taxon>Desulfurella</taxon>
    </lineage>
</organism>
<dbReference type="Pfam" id="PF01565">
    <property type="entry name" value="FAD_binding_4"/>
    <property type="match status" value="1"/>
</dbReference>
<dbReference type="GO" id="GO:0071949">
    <property type="term" value="F:FAD binding"/>
    <property type="evidence" value="ECO:0007669"/>
    <property type="project" value="InterPro"/>
</dbReference>
<evidence type="ECO:0000313" key="8">
    <source>
        <dbReference type="Proteomes" id="UP000199411"/>
    </source>
</evidence>
<dbReference type="Proteomes" id="UP000199411">
    <property type="component" value="Unassembled WGS sequence"/>
</dbReference>
<dbReference type="EMBL" id="FMYU01000004">
    <property type="protein sequence ID" value="SDC31818.1"/>
    <property type="molecule type" value="Genomic_DNA"/>
</dbReference>
<reference evidence="8" key="1">
    <citation type="submission" date="2016-10" db="EMBL/GenBank/DDBJ databases">
        <authorList>
            <person name="Varghese N."/>
            <person name="Submissions S."/>
        </authorList>
    </citation>
    <scope>NUCLEOTIDE SEQUENCE [LARGE SCALE GENOMIC DNA]</scope>
    <source>
        <strain evidence="8">DSM 8415</strain>
    </source>
</reference>
<keyword evidence="8" id="KW-1185">Reference proteome</keyword>
<protein>
    <submittedName>
        <fullName evidence="7">Glycolate oxidase</fullName>
    </submittedName>
</protein>
<name>A0A1G6KLW2_9BACT</name>
<dbReference type="InterPro" id="IPR016171">
    <property type="entry name" value="Vanillyl_alc_oxidase_C-sub2"/>
</dbReference>
<dbReference type="Pfam" id="PF02913">
    <property type="entry name" value="FAD-oxidase_C"/>
    <property type="match status" value="1"/>
</dbReference>
<dbReference type="Gene3D" id="3.30.465.10">
    <property type="match status" value="1"/>
</dbReference>
<evidence type="ECO:0000256" key="4">
    <source>
        <dbReference type="ARBA" id="ARBA00022827"/>
    </source>
</evidence>
<evidence type="ECO:0000256" key="5">
    <source>
        <dbReference type="ARBA" id="ARBA00023002"/>
    </source>
</evidence>
<dbReference type="AlphaFoldDB" id="A0A1G6KLW2"/>
<feature type="domain" description="FAD-binding PCMH-type" evidence="6">
    <location>
        <begin position="31"/>
        <end position="210"/>
    </location>
</feature>
<dbReference type="FunFam" id="3.30.70.2740:FF:000001">
    <property type="entry name" value="D-lactate dehydrogenase mitochondrial"/>
    <property type="match status" value="1"/>
</dbReference>
<comment type="similarity">
    <text evidence="2">Belongs to the FAD-binding oxidoreductase/transferase type 4 family.</text>
</comment>
<evidence type="ECO:0000256" key="3">
    <source>
        <dbReference type="ARBA" id="ARBA00022630"/>
    </source>
</evidence>
<gene>
    <name evidence="7" type="ORF">SAMN05660835_00628</name>
</gene>
<dbReference type="InterPro" id="IPR016166">
    <property type="entry name" value="FAD-bd_PCMH"/>
</dbReference>
<dbReference type="OrthoDB" id="9811557at2"/>
<evidence type="ECO:0000259" key="6">
    <source>
        <dbReference type="PROSITE" id="PS51387"/>
    </source>
</evidence>
<dbReference type="InterPro" id="IPR016164">
    <property type="entry name" value="FAD-linked_Oxase-like_C"/>
</dbReference>
<dbReference type="InterPro" id="IPR016169">
    <property type="entry name" value="FAD-bd_PCMH_sub2"/>
</dbReference>